<dbReference type="AlphaFoldDB" id="A0A1T4ZW54"/>
<dbReference type="EMBL" id="FUYQ01000001">
    <property type="protein sequence ID" value="SKB26942.1"/>
    <property type="molecule type" value="Genomic_DNA"/>
</dbReference>
<proteinExistence type="predicted"/>
<organism evidence="1 2">
    <name type="scientific">Parabacteroides chartae</name>
    <dbReference type="NCBI Taxonomy" id="1037355"/>
    <lineage>
        <taxon>Bacteria</taxon>
        <taxon>Pseudomonadati</taxon>
        <taxon>Bacteroidota</taxon>
        <taxon>Bacteroidia</taxon>
        <taxon>Bacteroidales</taxon>
        <taxon>Tannerellaceae</taxon>
        <taxon>Parabacteroides</taxon>
    </lineage>
</organism>
<reference evidence="2" key="1">
    <citation type="submission" date="2017-02" db="EMBL/GenBank/DDBJ databases">
        <authorList>
            <person name="Varghese N."/>
            <person name="Submissions S."/>
        </authorList>
    </citation>
    <scope>NUCLEOTIDE SEQUENCE [LARGE SCALE GENOMIC DNA]</scope>
    <source>
        <strain evidence="2">DSM 24967</strain>
    </source>
</reference>
<dbReference type="RefSeq" id="WP_079681959.1">
    <property type="nucleotide sequence ID" value="NZ_FUYQ01000001.1"/>
</dbReference>
<gene>
    <name evidence="1" type="ORF">SAMN05660349_00197</name>
</gene>
<evidence type="ECO:0008006" key="3">
    <source>
        <dbReference type="Google" id="ProtNLM"/>
    </source>
</evidence>
<evidence type="ECO:0000313" key="1">
    <source>
        <dbReference type="EMBL" id="SKB26942.1"/>
    </source>
</evidence>
<name>A0A1T4ZW54_9BACT</name>
<sequence length="310" mass="35518">MRLIIPKISNFYHVSLYVCDEFISTIDALQVGEICSTHRVLDKLLLKYLQYGSMPSWNKNGSACFSIAMGIDSIPGVNTLLQSNLRILYLFDAWPDKHTRIEKIVKHLKIDLLLVSSSQSASMLQVRLPRTKVLFCPEACKVEEYKCKPLIDRKIDLLQLGRRYEPVHKALIADSGLNYLYQKESGSLTFASQDLLKQGFADSKLSLCFPKTMTHPVESGGVETVTNRYFQSMASKCLVIGKAPQELIQIFGYNPVVELDLKDPLGHVKKILDNITDYESFIEHNYTILKRDHTWLNRWLFIRNEIKKLS</sequence>
<dbReference type="Proteomes" id="UP000190852">
    <property type="component" value="Unassembled WGS sequence"/>
</dbReference>
<evidence type="ECO:0000313" key="2">
    <source>
        <dbReference type="Proteomes" id="UP000190852"/>
    </source>
</evidence>
<protein>
    <recommendedName>
        <fullName evidence="3">Glycosyl transferases group 1</fullName>
    </recommendedName>
</protein>
<accession>A0A1T4ZW54</accession>
<keyword evidence="2" id="KW-1185">Reference proteome</keyword>